<feature type="transmembrane region" description="Helical" evidence="1">
    <location>
        <begin position="350"/>
        <end position="369"/>
    </location>
</feature>
<feature type="transmembrane region" description="Helical" evidence="1">
    <location>
        <begin position="205"/>
        <end position="222"/>
    </location>
</feature>
<evidence type="ECO:0008006" key="4">
    <source>
        <dbReference type="Google" id="ProtNLM"/>
    </source>
</evidence>
<organism evidence="2 3">
    <name type="scientific">Eiseniibacteriota bacterium</name>
    <dbReference type="NCBI Taxonomy" id="2212470"/>
    <lineage>
        <taxon>Bacteria</taxon>
        <taxon>Candidatus Eiseniibacteriota</taxon>
    </lineage>
</organism>
<feature type="transmembrane region" description="Helical" evidence="1">
    <location>
        <begin position="157"/>
        <end position="176"/>
    </location>
</feature>
<evidence type="ECO:0000313" key="3">
    <source>
        <dbReference type="Proteomes" id="UP000316609"/>
    </source>
</evidence>
<feature type="transmembrane region" description="Helical" evidence="1">
    <location>
        <begin position="118"/>
        <end position="145"/>
    </location>
</feature>
<feature type="transmembrane region" description="Helical" evidence="1">
    <location>
        <begin position="325"/>
        <end position="344"/>
    </location>
</feature>
<evidence type="ECO:0000313" key="2">
    <source>
        <dbReference type="EMBL" id="TMQ63569.1"/>
    </source>
</evidence>
<dbReference type="EMBL" id="VBOY01000106">
    <property type="protein sequence ID" value="TMQ63569.1"/>
    <property type="molecule type" value="Genomic_DNA"/>
</dbReference>
<dbReference type="AlphaFoldDB" id="A0A538TIX9"/>
<keyword evidence="1" id="KW-0812">Transmembrane</keyword>
<accession>A0A538TIX9</accession>
<feature type="transmembrane region" description="Helical" evidence="1">
    <location>
        <begin position="294"/>
        <end position="313"/>
    </location>
</feature>
<feature type="transmembrane region" description="Helical" evidence="1">
    <location>
        <begin position="229"/>
        <end position="251"/>
    </location>
</feature>
<keyword evidence="1" id="KW-0472">Membrane</keyword>
<feature type="transmembrane region" description="Helical" evidence="1">
    <location>
        <begin position="381"/>
        <end position="399"/>
    </location>
</feature>
<feature type="transmembrane region" description="Helical" evidence="1">
    <location>
        <begin position="183"/>
        <end position="199"/>
    </location>
</feature>
<gene>
    <name evidence="2" type="ORF">E6K78_10460</name>
</gene>
<proteinExistence type="predicted"/>
<sequence length="425" mass="44368">MVPRSKPRPAPPAARAPAALHLVVGVLLTIGMVLRIMAFPVGARTPDEQVYTFYAQGLSHGGFGALPELMQEYVGRPQLHVLPPPIRLGHYGLMAGLMSVTGNASAEAGALLSTLSSCLILVLVAWLGFAYFGPWAALLALGFAVPSPVDLALARRAWGDELLALVTLAALVAFLEHGDGSRRTVWALACLFLAAYSVMVKETGILILAMATLGLTVAAWRASGPRAAVAMLGAGVIAGLLAIGTLVLAGGGASLVRSALSAASTAARSNPYVLRYQTGGIVYYARGLVLLEPVPAVLGAASALLVAGLWLRGRIDVARPREQRALSALAALVLGLGTAAVLYPQKNLRFLSPLYASLDLLAAALIVRATRAAAPRLSPRVLRITASAGLLVLVLSGVVEHGRFVEYFVRRGIPDLVTPRLVEGR</sequence>
<reference evidence="2 3" key="1">
    <citation type="journal article" date="2019" name="Nat. Microbiol.">
        <title>Mediterranean grassland soil C-N compound turnover is dependent on rainfall and depth, and is mediated by genomically divergent microorganisms.</title>
        <authorList>
            <person name="Diamond S."/>
            <person name="Andeer P.F."/>
            <person name="Li Z."/>
            <person name="Crits-Christoph A."/>
            <person name="Burstein D."/>
            <person name="Anantharaman K."/>
            <person name="Lane K.R."/>
            <person name="Thomas B.C."/>
            <person name="Pan C."/>
            <person name="Northen T.R."/>
            <person name="Banfield J.F."/>
        </authorList>
    </citation>
    <scope>NUCLEOTIDE SEQUENCE [LARGE SCALE GENOMIC DNA]</scope>
    <source>
        <strain evidence="2">WS_8</strain>
    </source>
</reference>
<keyword evidence="1" id="KW-1133">Transmembrane helix</keyword>
<name>A0A538TIX9_UNCEI</name>
<dbReference type="Proteomes" id="UP000316609">
    <property type="component" value="Unassembled WGS sequence"/>
</dbReference>
<feature type="transmembrane region" description="Helical" evidence="1">
    <location>
        <begin position="88"/>
        <end position="106"/>
    </location>
</feature>
<comment type="caution">
    <text evidence="2">The sequence shown here is derived from an EMBL/GenBank/DDBJ whole genome shotgun (WGS) entry which is preliminary data.</text>
</comment>
<evidence type="ECO:0000256" key="1">
    <source>
        <dbReference type="SAM" id="Phobius"/>
    </source>
</evidence>
<feature type="transmembrane region" description="Helical" evidence="1">
    <location>
        <begin position="20"/>
        <end position="38"/>
    </location>
</feature>
<protein>
    <recommendedName>
        <fullName evidence="4">Glycosyltransferase RgtA/B/C/D-like domain-containing protein</fullName>
    </recommendedName>
</protein>